<feature type="domain" description="TonB-dependent receptor plug" evidence="10">
    <location>
        <begin position="126"/>
        <end position="249"/>
    </location>
</feature>
<keyword evidence="3 8" id="KW-1134">Transmembrane beta strand</keyword>
<dbReference type="Gene3D" id="2.60.40.1120">
    <property type="entry name" value="Carboxypeptidase-like, regulatory domain"/>
    <property type="match status" value="1"/>
</dbReference>
<dbReference type="GO" id="GO:0009279">
    <property type="term" value="C:cell outer membrane"/>
    <property type="evidence" value="ECO:0007669"/>
    <property type="project" value="UniProtKB-SubCell"/>
</dbReference>
<dbReference type="InterPro" id="IPR039426">
    <property type="entry name" value="TonB-dep_rcpt-like"/>
</dbReference>
<keyword evidence="4 8" id="KW-0812">Transmembrane</keyword>
<evidence type="ECO:0000256" key="9">
    <source>
        <dbReference type="SAM" id="SignalP"/>
    </source>
</evidence>
<comment type="subcellular location">
    <subcellularLocation>
        <location evidence="1 8">Cell outer membrane</location>
        <topology evidence="1 8">Multi-pass membrane protein</topology>
    </subcellularLocation>
</comment>
<comment type="caution">
    <text evidence="11">The sequence shown here is derived from an EMBL/GenBank/DDBJ whole genome shotgun (WGS) entry which is preliminary data.</text>
</comment>
<keyword evidence="12" id="KW-1185">Reference proteome</keyword>
<keyword evidence="11" id="KW-0675">Receptor</keyword>
<feature type="signal peptide" evidence="9">
    <location>
        <begin position="1"/>
        <end position="28"/>
    </location>
</feature>
<evidence type="ECO:0000256" key="2">
    <source>
        <dbReference type="ARBA" id="ARBA00022448"/>
    </source>
</evidence>
<keyword evidence="6 8" id="KW-0472">Membrane</keyword>
<evidence type="ECO:0000256" key="6">
    <source>
        <dbReference type="ARBA" id="ARBA00023136"/>
    </source>
</evidence>
<evidence type="ECO:0000256" key="7">
    <source>
        <dbReference type="ARBA" id="ARBA00023237"/>
    </source>
</evidence>
<dbReference type="GO" id="GO:0015344">
    <property type="term" value="F:siderophore uptake transmembrane transporter activity"/>
    <property type="evidence" value="ECO:0007669"/>
    <property type="project" value="TreeGrafter"/>
</dbReference>
<dbReference type="SUPFAM" id="SSF56935">
    <property type="entry name" value="Porins"/>
    <property type="match status" value="1"/>
</dbReference>
<dbReference type="InterPro" id="IPR012910">
    <property type="entry name" value="Plug_dom"/>
</dbReference>
<dbReference type="STRING" id="1524460.IX84_04725"/>
<keyword evidence="2 8" id="KW-0813">Transport</keyword>
<accession>A0A098SBP2</accession>
<dbReference type="EMBL" id="JPOS01000012">
    <property type="protein sequence ID" value="KGE89083.1"/>
    <property type="molecule type" value="Genomic_DNA"/>
</dbReference>
<dbReference type="Gene3D" id="2.40.170.20">
    <property type="entry name" value="TonB-dependent receptor, beta-barrel domain"/>
    <property type="match status" value="1"/>
</dbReference>
<reference evidence="11 12" key="1">
    <citation type="journal article" date="2014" name="Int. J. Syst. Evol. Microbiol.">
        <title>Phaeodactylibacter xiamenensis gen. nov., sp. nov., a member of the family Saprospiraceae isolated from the marine alga Phaeodactylum tricornutum.</title>
        <authorList>
            <person name="Chen Z.Jr."/>
            <person name="Lei X."/>
            <person name="Lai Q."/>
            <person name="Li Y."/>
            <person name="Zhang B."/>
            <person name="Zhang J."/>
            <person name="Zhang H."/>
            <person name="Yang L."/>
            <person name="Zheng W."/>
            <person name="Tian Y."/>
            <person name="Yu Z."/>
            <person name="Xu H.Jr."/>
            <person name="Zheng T."/>
        </authorList>
    </citation>
    <scope>NUCLEOTIDE SEQUENCE [LARGE SCALE GENOMIC DNA]</scope>
    <source>
        <strain evidence="11 12">KD52</strain>
    </source>
</reference>
<evidence type="ECO:0000313" key="12">
    <source>
        <dbReference type="Proteomes" id="UP000029736"/>
    </source>
</evidence>
<evidence type="ECO:0000256" key="5">
    <source>
        <dbReference type="ARBA" id="ARBA00022729"/>
    </source>
</evidence>
<comment type="similarity">
    <text evidence="8">Belongs to the TonB-dependent receptor family.</text>
</comment>
<dbReference type="Gene3D" id="2.170.130.10">
    <property type="entry name" value="TonB-dependent receptor, plug domain"/>
    <property type="match status" value="1"/>
</dbReference>
<evidence type="ECO:0000313" key="11">
    <source>
        <dbReference type="EMBL" id="KGE89083.1"/>
    </source>
</evidence>
<dbReference type="Proteomes" id="UP000029736">
    <property type="component" value="Unassembled WGS sequence"/>
</dbReference>
<dbReference type="InterPro" id="IPR023996">
    <property type="entry name" value="TonB-dep_OMP_SusC/RagA"/>
</dbReference>
<organism evidence="11 12">
    <name type="scientific">Phaeodactylibacter xiamenensis</name>
    <dbReference type="NCBI Taxonomy" id="1524460"/>
    <lineage>
        <taxon>Bacteria</taxon>
        <taxon>Pseudomonadati</taxon>
        <taxon>Bacteroidota</taxon>
        <taxon>Saprospiria</taxon>
        <taxon>Saprospirales</taxon>
        <taxon>Haliscomenobacteraceae</taxon>
        <taxon>Phaeodactylibacter</taxon>
    </lineage>
</organism>
<feature type="chain" id="PRO_5001940185" evidence="9">
    <location>
        <begin position="29"/>
        <end position="1118"/>
    </location>
</feature>
<dbReference type="NCBIfam" id="TIGR04056">
    <property type="entry name" value="OMP_RagA_SusC"/>
    <property type="match status" value="1"/>
</dbReference>
<dbReference type="Pfam" id="PF13715">
    <property type="entry name" value="CarbopepD_reg_2"/>
    <property type="match status" value="1"/>
</dbReference>
<evidence type="ECO:0000256" key="1">
    <source>
        <dbReference type="ARBA" id="ARBA00004571"/>
    </source>
</evidence>
<dbReference type="SUPFAM" id="SSF49464">
    <property type="entry name" value="Carboxypeptidase regulatory domain-like"/>
    <property type="match status" value="1"/>
</dbReference>
<sequence length="1118" mass="121708">MNRTLQMTRHFLGLVLLFVCSSTMLAQAGGRTITGTVTDNEGEPLIGANVYVKKTIKGTVTDFNGAYELPIAEDAEVLVFSYVGFSTKEVAIENGKDTYDVELSSQIELDEVVVTALGIEREEKALGYSVQKLGAEQIAKVKPTNVTNALAGKASGVYVTGSSAGPTASSNINIRGAASLLGNNQPLFVVNGIPITNDLYSFDDGLNGSTTIDFGNAAQIVNPDDIASINVLKGPAASALYGSRAANGVILIETKTGKDAQGWGVEINSTTMAQTILKLPNYQNEFGFGGGGKYSYIDGTNYIGDKEYYEAYGENWGPRMNGQLIKQFNSDGQPAPFTPAEDNIRNFFRTGISSINNIAINNKSEDGDFRLSYTNTSNRGIVPNTNLQRNTFQTSIGRQLFDDRLNVRLNAMYVRSGSDNVPNSGYDESSSVMYGWLWYPRQVAIDDLRDYWEPGLEGVQQRYVEDLWVNNPWFVANENTNSFSSNRVIGNLQLSYELNDNFDIRLRYGADVVDDERAYRRAPSTKATPGENGSYREDEISFTETNAEALIGYHTDRSNGSRFALDVKLGGNIMRQNANFLVANNPELKFAGTSESIYTLANARSGVLVESQKTTTGINSLFGIATISFDDFLYLDASLRQDWNSTLVNPELGIDGSDYDFLYPSVSMSAVLSEKLNLGANSALSFLKLKGAYAEVGNGAPPYSFGNTFTPQAAFGATSVFTTNRTVADPDLTNERTRAIEVGVDVRFLNDRLRLDATYYNMLSFDQVITLPVAATSGYDFSLTNGGEIRNEGIELMLSATPVQRRNFSWDVMLNVGHNRAIVESLPDIITSGRYSIIADVFPGDEGGADLEYVAEEGELLGQLYGLGFQRVEGGQYDGQIIHEDGLPLLTEEKVSAGSFQPDARIGIYNTLNFGNISFGFLFDGQIGGNIYSRTHALMNTGGTITNEDDPHLDLLTTEGRTVYSVDYDANGAPVYTLEQAGGVIGPGVKNIGTDENPEYVPNDVPVEPGGAGYTGYFYNYYGNGFNRDNIEAATYDATYVKLREVSLSYRIPSGVLESAGIANASISLVGRNLLLFTNVPSIDPETYSIRNGLFVNGFESTQLPSVRSFGFSLNLGF</sequence>
<dbReference type="PROSITE" id="PS52016">
    <property type="entry name" value="TONB_DEPENDENT_REC_3"/>
    <property type="match status" value="1"/>
</dbReference>
<keyword evidence="7 8" id="KW-0998">Cell outer membrane</keyword>
<proteinExistence type="inferred from homology"/>
<dbReference type="PANTHER" id="PTHR30069:SF29">
    <property type="entry name" value="HEMOGLOBIN AND HEMOGLOBIN-HAPTOGLOBIN-BINDING PROTEIN 1-RELATED"/>
    <property type="match status" value="1"/>
</dbReference>
<evidence type="ECO:0000259" key="10">
    <source>
        <dbReference type="Pfam" id="PF07715"/>
    </source>
</evidence>
<dbReference type="InterPro" id="IPR008969">
    <property type="entry name" value="CarboxyPept-like_regulatory"/>
</dbReference>
<evidence type="ECO:0000256" key="4">
    <source>
        <dbReference type="ARBA" id="ARBA00022692"/>
    </source>
</evidence>
<name>A0A098SBP2_9BACT</name>
<dbReference type="NCBIfam" id="TIGR04057">
    <property type="entry name" value="SusC_RagA_signa"/>
    <property type="match status" value="1"/>
</dbReference>
<dbReference type="InterPro" id="IPR023997">
    <property type="entry name" value="TonB-dep_OMP_SusC/RagA_CS"/>
</dbReference>
<dbReference type="AlphaFoldDB" id="A0A098SBP2"/>
<dbReference type="GO" id="GO:0044718">
    <property type="term" value="P:siderophore transmembrane transport"/>
    <property type="evidence" value="ECO:0007669"/>
    <property type="project" value="TreeGrafter"/>
</dbReference>
<keyword evidence="5 9" id="KW-0732">Signal</keyword>
<evidence type="ECO:0000256" key="3">
    <source>
        <dbReference type="ARBA" id="ARBA00022452"/>
    </source>
</evidence>
<dbReference type="InterPro" id="IPR036942">
    <property type="entry name" value="Beta-barrel_TonB_sf"/>
</dbReference>
<gene>
    <name evidence="11" type="ORF">IX84_04725</name>
</gene>
<dbReference type="InterPro" id="IPR037066">
    <property type="entry name" value="Plug_dom_sf"/>
</dbReference>
<dbReference type="Pfam" id="PF07715">
    <property type="entry name" value="Plug"/>
    <property type="match status" value="1"/>
</dbReference>
<protein>
    <submittedName>
        <fullName evidence="11">TonB-dependent receptor</fullName>
    </submittedName>
</protein>
<dbReference type="PANTHER" id="PTHR30069">
    <property type="entry name" value="TONB-DEPENDENT OUTER MEMBRANE RECEPTOR"/>
    <property type="match status" value="1"/>
</dbReference>
<evidence type="ECO:0000256" key="8">
    <source>
        <dbReference type="PROSITE-ProRule" id="PRU01360"/>
    </source>
</evidence>
<dbReference type="RefSeq" id="WP_202965204.1">
    <property type="nucleotide sequence ID" value="NZ_JBKAGJ010000001.1"/>
</dbReference>